<feature type="compositionally biased region" description="Low complexity" evidence="1">
    <location>
        <begin position="205"/>
        <end position="215"/>
    </location>
</feature>
<dbReference type="Proteomes" id="UP000031575">
    <property type="component" value="Unassembled WGS sequence"/>
</dbReference>
<reference evidence="2 3" key="1">
    <citation type="journal article" date="2014" name="BMC Genomics">
        <title>Comparative genomics of the major fungal agents of human and animal Sporotrichosis: Sporothrix schenckii and Sporothrix brasiliensis.</title>
        <authorList>
            <person name="Teixeira M.M."/>
            <person name="de Almeida L.G."/>
            <person name="Kubitschek-Barreira P."/>
            <person name="Alves F.L."/>
            <person name="Kioshima E.S."/>
            <person name="Abadio A.K."/>
            <person name="Fernandes L."/>
            <person name="Derengowski L.S."/>
            <person name="Ferreira K.S."/>
            <person name="Souza R.C."/>
            <person name="Ruiz J.C."/>
            <person name="de Andrade N.C."/>
            <person name="Paes H.C."/>
            <person name="Nicola A.M."/>
            <person name="Albuquerque P."/>
            <person name="Gerber A.L."/>
            <person name="Martins V.P."/>
            <person name="Peconick L.D."/>
            <person name="Neto A.V."/>
            <person name="Chaucanez C.B."/>
            <person name="Silva P.A."/>
            <person name="Cunha O.L."/>
            <person name="de Oliveira F.F."/>
            <person name="dos Santos T.C."/>
            <person name="Barros A.L."/>
            <person name="Soares M.A."/>
            <person name="de Oliveira L.M."/>
            <person name="Marini M.M."/>
            <person name="Villalobos-Duno H."/>
            <person name="Cunha M.M."/>
            <person name="de Hoog S."/>
            <person name="da Silveira J.F."/>
            <person name="Henrissat B."/>
            <person name="Nino-Vega G.A."/>
            <person name="Cisalpino P.S."/>
            <person name="Mora-Montes H.M."/>
            <person name="Almeida S.R."/>
            <person name="Stajich J.E."/>
            <person name="Lopes-Bezerra L.M."/>
            <person name="Vasconcelos A.T."/>
            <person name="Felipe M.S."/>
        </authorList>
    </citation>
    <scope>NUCLEOTIDE SEQUENCE [LARGE SCALE GENOMIC DNA]</scope>
    <source>
        <strain evidence="2 3">5110</strain>
    </source>
</reference>
<feature type="compositionally biased region" description="Basic and acidic residues" evidence="1">
    <location>
        <begin position="216"/>
        <end position="235"/>
    </location>
</feature>
<dbReference type="GeneID" id="63676287"/>
<dbReference type="SUPFAM" id="SSF50729">
    <property type="entry name" value="PH domain-like"/>
    <property type="match status" value="1"/>
</dbReference>
<evidence type="ECO:0000313" key="3">
    <source>
        <dbReference type="Proteomes" id="UP000031575"/>
    </source>
</evidence>
<dbReference type="GO" id="GO:0003713">
    <property type="term" value="F:transcription coactivator activity"/>
    <property type="evidence" value="ECO:0007669"/>
    <property type="project" value="InterPro"/>
</dbReference>
<name>A0A0C2ITD3_9PEZI</name>
<dbReference type="VEuPathDB" id="FungiDB:SPBR_03063"/>
<organism evidence="2 3">
    <name type="scientific">Sporothrix brasiliensis 5110</name>
    <dbReference type="NCBI Taxonomy" id="1398154"/>
    <lineage>
        <taxon>Eukaryota</taxon>
        <taxon>Fungi</taxon>
        <taxon>Dikarya</taxon>
        <taxon>Ascomycota</taxon>
        <taxon>Pezizomycotina</taxon>
        <taxon>Sordariomycetes</taxon>
        <taxon>Sordariomycetidae</taxon>
        <taxon>Ophiostomatales</taxon>
        <taxon>Ophiostomataceae</taxon>
        <taxon>Sporothrix</taxon>
    </lineage>
</organism>
<keyword evidence="3" id="KW-1185">Reference proteome</keyword>
<dbReference type="RefSeq" id="XP_040620356.1">
    <property type="nucleotide sequence ID" value="XM_040761366.1"/>
</dbReference>
<dbReference type="GO" id="GO:0031490">
    <property type="term" value="F:chromatin DNA binding"/>
    <property type="evidence" value="ECO:0007669"/>
    <property type="project" value="TreeGrafter"/>
</dbReference>
<comment type="caution">
    <text evidence="2">The sequence shown here is derived from an EMBL/GenBank/DDBJ whole genome shotgun (WGS) entry which is preliminary data.</text>
</comment>
<feature type="compositionally biased region" description="Basic and acidic residues" evidence="1">
    <location>
        <begin position="279"/>
        <end position="291"/>
    </location>
</feature>
<dbReference type="InterPro" id="IPR044852">
    <property type="entry name" value="WBP2-like"/>
</dbReference>
<proteinExistence type="predicted"/>
<dbReference type="EMBL" id="AWTV01000006">
    <property type="protein sequence ID" value="KIH92346.1"/>
    <property type="molecule type" value="Genomic_DNA"/>
</dbReference>
<protein>
    <submittedName>
        <fullName evidence="2">Uncharacterized protein</fullName>
    </submittedName>
</protein>
<gene>
    <name evidence="2" type="ORF">SPBR_03063</name>
</gene>
<dbReference type="GO" id="GO:0005634">
    <property type="term" value="C:nucleus"/>
    <property type="evidence" value="ECO:0007669"/>
    <property type="project" value="TreeGrafter"/>
</dbReference>
<evidence type="ECO:0000256" key="1">
    <source>
        <dbReference type="SAM" id="MobiDB-lite"/>
    </source>
</evidence>
<dbReference type="PANTHER" id="PTHR31606">
    <property type="entry name" value="WW DOMAIN BINDING PROTEIN 2, ISOFORM E"/>
    <property type="match status" value="1"/>
</dbReference>
<dbReference type="OrthoDB" id="1259151at2759"/>
<sequence>MDFYQEQHSYTLAINAGINSGDSDEDASWVMMSRDGEVVKLPGEKIYYKVRSRIALDVSTPKSLPNATPFSIKSDSGIVYVTNNRVIYVPTHPTESFQSFSAPILDFDDTRVASSFFGPWSWNAIVKPTVGGGIPSDVPRLELKLTFKEGGHDAFQNKFEVMKERLSYARTLQQETGQVIPTGEDLPRYEADAPKPSGPPAQPESAGAATAGASSRDAKERDALENFSRSQEHQAQRGAATELGTALHSSNSRNQPSPVAPDEPPPDYEEAQAQAIGMRVEETARNAADRQ</sequence>
<dbReference type="AlphaFoldDB" id="A0A0C2ITD3"/>
<dbReference type="PANTHER" id="PTHR31606:SF1">
    <property type="entry name" value="WW DOMAIN BINDING PROTEIN 2, ISOFORM E"/>
    <property type="match status" value="1"/>
</dbReference>
<accession>A0A0C2ITD3</accession>
<feature type="region of interest" description="Disordered" evidence="1">
    <location>
        <begin position="173"/>
        <end position="291"/>
    </location>
</feature>
<dbReference type="CDD" id="cd13214">
    <property type="entry name" value="PH-GRAM_WBP2"/>
    <property type="match status" value="1"/>
</dbReference>
<dbReference type="HOGENOM" id="CLU_066296_1_0_1"/>
<evidence type="ECO:0000313" key="2">
    <source>
        <dbReference type="EMBL" id="KIH92346.1"/>
    </source>
</evidence>